<reference evidence="4" key="1">
    <citation type="journal article" date="2021" name="Genome Biol. Evol.">
        <title>A High-Quality Reference Genome for a Parasitic Bivalve with Doubly Uniparental Inheritance (Bivalvia: Unionida).</title>
        <authorList>
            <person name="Smith C.H."/>
        </authorList>
    </citation>
    <scope>NUCLEOTIDE SEQUENCE</scope>
    <source>
        <strain evidence="4">CHS0354</strain>
    </source>
</reference>
<dbReference type="Gene3D" id="2.60.40.1930">
    <property type="match status" value="1"/>
</dbReference>
<proteinExistence type="predicted"/>
<reference evidence="4" key="2">
    <citation type="journal article" date="2021" name="Genome Biol. Evol.">
        <title>Developing a high-quality reference genome for a parasitic bivalve with doubly uniparental inheritance (Bivalvia: Unionida).</title>
        <authorList>
            <person name="Smith C.H."/>
        </authorList>
    </citation>
    <scope>NUCLEOTIDE SEQUENCE</scope>
    <source>
        <strain evidence="4">CHS0354</strain>
        <tissue evidence="4">Mantle</tissue>
    </source>
</reference>
<dbReference type="Gene3D" id="6.20.50.160">
    <property type="match status" value="1"/>
</dbReference>
<sequence length="306" mass="34567">MESLRQTFHYISLNTFEILAVVTETLTGHSENATADITFYYRSKKMQFSESLPNVFKPGLIYTGFIEVFKQDDTPLPYPSGNVTLHQFFYVKIKDNIKQKTINEVDEPVTINGFMSVPVWEPLEEIKMPPLILEIPVNGIVRFDINPFINVSQVSLKAEYKDLIADLLLEKFDSPSNTYVQVRLLTSTPKIMSKGAILTRGEFDMRSQTTRSFTLPMLHDYSPSARIVVHFVRTDGEIVADALNFDVDIFIENEVSILFNKKTAKPGEHISLKLKADPGSDVNVLAIDKAVLLLKSGNDITPKMVN</sequence>
<evidence type="ECO:0000256" key="1">
    <source>
        <dbReference type="ARBA" id="ARBA00022729"/>
    </source>
</evidence>
<dbReference type="InterPro" id="IPR011625">
    <property type="entry name" value="A2M_N_BRD"/>
</dbReference>
<keyword evidence="2" id="KW-0882">Thioester bond</keyword>
<evidence type="ECO:0000256" key="2">
    <source>
        <dbReference type="ARBA" id="ARBA00022966"/>
    </source>
</evidence>
<gene>
    <name evidence="4" type="ORF">CHS0354_016723</name>
</gene>
<protein>
    <recommendedName>
        <fullName evidence="3">Alpha-2-macroglobulin bait region domain-containing protein</fullName>
    </recommendedName>
</protein>
<reference evidence="4" key="3">
    <citation type="submission" date="2023-05" db="EMBL/GenBank/DDBJ databases">
        <authorList>
            <person name="Smith C.H."/>
        </authorList>
    </citation>
    <scope>NUCLEOTIDE SEQUENCE</scope>
    <source>
        <strain evidence="4">CHS0354</strain>
        <tissue evidence="4">Mantle</tissue>
    </source>
</reference>
<dbReference type="EMBL" id="JAEAOA010001030">
    <property type="protein sequence ID" value="KAK3607699.1"/>
    <property type="molecule type" value="Genomic_DNA"/>
</dbReference>
<evidence type="ECO:0000259" key="3">
    <source>
        <dbReference type="SMART" id="SM01359"/>
    </source>
</evidence>
<feature type="domain" description="Alpha-2-macroglobulin bait region" evidence="3">
    <location>
        <begin position="165"/>
        <end position="294"/>
    </location>
</feature>
<dbReference type="AlphaFoldDB" id="A0AAE0TD33"/>
<comment type="caution">
    <text evidence="4">The sequence shown here is derived from an EMBL/GenBank/DDBJ whole genome shotgun (WGS) entry which is preliminary data.</text>
</comment>
<dbReference type="PANTHER" id="PTHR11412">
    <property type="entry name" value="MACROGLOBULIN / COMPLEMENT"/>
    <property type="match status" value="1"/>
</dbReference>
<evidence type="ECO:0000313" key="4">
    <source>
        <dbReference type="EMBL" id="KAK3607699.1"/>
    </source>
</evidence>
<dbReference type="PANTHER" id="PTHR11412:SF136">
    <property type="entry name" value="CD109 ANTIGEN"/>
    <property type="match status" value="1"/>
</dbReference>
<keyword evidence="1" id="KW-0732">Signal</keyword>
<name>A0AAE0TD33_9BIVA</name>
<dbReference type="Gene3D" id="2.60.40.10">
    <property type="entry name" value="Immunoglobulins"/>
    <property type="match status" value="1"/>
</dbReference>
<dbReference type="Proteomes" id="UP001195483">
    <property type="component" value="Unassembled WGS sequence"/>
</dbReference>
<accession>A0AAE0TD33</accession>
<organism evidence="4 5">
    <name type="scientific">Potamilus streckersoni</name>
    <dbReference type="NCBI Taxonomy" id="2493646"/>
    <lineage>
        <taxon>Eukaryota</taxon>
        <taxon>Metazoa</taxon>
        <taxon>Spiralia</taxon>
        <taxon>Lophotrochozoa</taxon>
        <taxon>Mollusca</taxon>
        <taxon>Bivalvia</taxon>
        <taxon>Autobranchia</taxon>
        <taxon>Heteroconchia</taxon>
        <taxon>Palaeoheterodonta</taxon>
        <taxon>Unionida</taxon>
        <taxon>Unionoidea</taxon>
        <taxon>Unionidae</taxon>
        <taxon>Ambleminae</taxon>
        <taxon>Lampsilini</taxon>
        <taxon>Potamilus</taxon>
    </lineage>
</organism>
<evidence type="ECO:0000313" key="5">
    <source>
        <dbReference type="Proteomes" id="UP001195483"/>
    </source>
</evidence>
<dbReference type="SMART" id="SM01359">
    <property type="entry name" value="A2M_N_2"/>
    <property type="match status" value="1"/>
</dbReference>
<keyword evidence="5" id="KW-1185">Reference proteome</keyword>
<dbReference type="InterPro" id="IPR050473">
    <property type="entry name" value="A2M/Complement_sys"/>
</dbReference>
<dbReference type="Pfam" id="PF07703">
    <property type="entry name" value="A2M_BRD"/>
    <property type="match status" value="1"/>
</dbReference>
<dbReference type="InterPro" id="IPR013783">
    <property type="entry name" value="Ig-like_fold"/>
</dbReference>